<comment type="caution">
    <text evidence="2">The sequence shown here is derived from an EMBL/GenBank/DDBJ whole genome shotgun (WGS) entry which is preliminary data.</text>
</comment>
<dbReference type="PANTHER" id="PTHR33244:SF3">
    <property type="entry name" value="PEPTIDASE A2 DOMAIN-CONTAINING PROTEIN"/>
    <property type="match status" value="1"/>
</dbReference>
<dbReference type="AlphaFoldDB" id="A0AAD5LIM4"/>
<keyword evidence="3" id="KW-1185">Reference proteome</keyword>
<organism evidence="2 3">
    <name type="scientific">Daphnia sinensis</name>
    <dbReference type="NCBI Taxonomy" id="1820382"/>
    <lineage>
        <taxon>Eukaryota</taxon>
        <taxon>Metazoa</taxon>
        <taxon>Ecdysozoa</taxon>
        <taxon>Arthropoda</taxon>
        <taxon>Crustacea</taxon>
        <taxon>Branchiopoda</taxon>
        <taxon>Diplostraca</taxon>
        <taxon>Cladocera</taxon>
        <taxon>Anomopoda</taxon>
        <taxon>Daphniidae</taxon>
        <taxon>Daphnia</taxon>
        <taxon>Daphnia similis group</taxon>
    </lineage>
</organism>
<gene>
    <name evidence="2" type="ORF">GHT06_015172</name>
</gene>
<accession>A0AAD5LIM4</accession>
<feature type="region of interest" description="Disordered" evidence="1">
    <location>
        <begin position="55"/>
        <end position="115"/>
    </location>
</feature>
<evidence type="ECO:0000313" key="2">
    <source>
        <dbReference type="EMBL" id="KAI9558393.1"/>
    </source>
</evidence>
<name>A0AAD5LIM4_9CRUS</name>
<evidence type="ECO:0000256" key="1">
    <source>
        <dbReference type="SAM" id="MobiDB-lite"/>
    </source>
</evidence>
<evidence type="ECO:0000313" key="3">
    <source>
        <dbReference type="Proteomes" id="UP000820818"/>
    </source>
</evidence>
<reference evidence="2 3" key="1">
    <citation type="submission" date="2022-05" db="EMBL/GenBank/DDBJ databases">
        <title>A multi-omics perspective on studying reproductive biology in Daphnia sinensis.</title>
        <authorList>
            <person name="Jia J."/>
        </authorList>
    </citation>
    <scope>NUCLEOTIDE SEQUENCE [LARGE SCALE GENOMIC DNA]</scope>
    <source>
        <strain evidence="2 3">WSL</strain>
    </source>
</reference>
<dbReference type="EMBL" id="WJBH02000005">
    <property type="protein sequence ID" value="KAI9558393.1"/>
    <property type="molecule type" value="Genomic_DNA"/>
</dbReference>
<dbReference type="Proteomes" id="UP000820818">
    <property type="component" value="Linkage Group LG5"/>
</dbReference>
<sequence>MVFGHQTRSIIPAHRKAFADKWKIVMNARDRQADIDAAVKTRYDAHAKPLSRLSIGAQVRTQDPKSKKWIGSFDGSIPDGGSSDATAPSGDRTASPHGDTRKQSDERETQTVTHPPQVRRCNIIFFCAETDTVGAERDTIGAETENISAET</sequence>
<proteinExistence type="predicted"/>
<dbReference type="PANTHER" id="PTHR33244">
    <property type="entry name" value="INTEGRASE CATALYTIC DOMAIN-CONTAINING PROTEIN-RELATED"/>
    <property type="match status" value="1"/>
</dbReference>
<feature type="compositionally biased region" description="Basic and acidic residues" evidence="1">
    <location>
        <begin position="98"/>
        <end position="109"/>
    </location>
</feature>
<protein>
    <submittedName>
        <fullName evidence="2">Uncharacterized protein</fullName>
    </submittedName>
</protein>